<keyword evidence="2" id="KW-1185">Reference proteome</keyword>
<sequence length="375" mass="42124">MLGSKQMWTLTEDMILEDKALLKVVQDEQQFRYPDKLYEKAAKCLVETFPTLADTTGSGHNIVLPADGEDEESLQGHVLGMEKEMRKASPNVAYITDSLTRTFPTRRLWVTSQNPSVAEIVEKYPAFKCGTFLQQEFTAATGCTIEDKLVEGLSNCSLRILEAARKKRHLATFFDDLDGRAAGEDAGPENEVLTMAALYVLPSLVKERSLAFLHPDDPAELPPYPTVGYEGDFYQVASFIVSVDELRIEEATLLGAISTMMAMYWVLEVARDNDKFPKISRTALWRALVDLGFTFVKRNRDSLLMERTDLVTPDDWNAYARHVIDVENKMWEADCLSDTVIDSVVIHLGSDDDKSSDEDMDDSSDEDMGSESLSW</sequence>
<dbReference type="EMBL" id="JABSTQ010010919">
    <property type="protein sequence ID" value="KAG0416798.1"/>
    <property type="molecule type" value="Genomic_DNA"/>
</dbReference>
<dbReference type="Proteomes" id="UP000805193">
    <property type="component" value="Unassembled WGS sequence"/>
</dbReference>
<name>A0AC60PB55_IXOPE</name>
<evidence type="ECO:0000313" key="2">
    <source>
        <dbReference type="Proteomes" id="UP000805193"/>
    </source>
</evidence>
<comment type="caution">
    <text evidence="1">The sequence shown here is derived from an EMBL/GenBank/DDBJ whole genome shotgun (WGS) entry which is preliminary data.</text>
</comment>
<reference evidence="1 2" key="1">
    <citation type="journal article" date="2020" name="Cell">
        <title>Large-Scale Comparative Analyses of Tick Genomes Elucidate Their Genetic Diversity and Vector Capacities.</title>
        <authorList>
            <consortium name="Tick Genome and Microbiome Consortium (TIGMIC)"/>
            <person name="Jia N."/>
            <person name="Wang J."/>
            <person name="Shi W."/>
            <person name="Du L."/>
            <person name="Sun Y."/>
            <person name="Zhan W."/>
            <person name="Jiang J.F."/>
            <person name="Wang Q."/>
            <person name="Zhang B."/>
            <person name="Ji P."/>
            <person name="Bell-Sakyi L."/>
            <person name="Cui X.M."/>
            <person name="Yuan T.T."/>
            <person name="Jiang B.G."/>
            <person name="Yang W.F."/>
            <person name="Lam T.T."/>
            <person name="Chang Q.C."/>
            <person name="Ding S.J."/>
            <person name="Wang X.J."/>
            <person name="Zhu J.G."/>
            <person name="Ruan X.D."/>
            <person name="Zhao L."/>
            <person name="Wei J.T."/>
            <person name="Ye R.Z."/>
            <person name="Que T.C."/>
            <person name="Du C.H."/>
            <person name="Zhou Y.H."/>
            <person name="Cheng J.X."/>
            <person name="Dai P.F."/>
            <person name="Guo W.B."/>
            <person name="Han X.H."/>
            <person name="Huang E.J."/>
            <person name="Li L.F."/>
            <person name="Wei W."/>
            <person name="Gao Y.C."/>
            <person name="Liu J.Z."/>
            <person name="Shao H.Z."/>
            <person name="Wang X."/>
            <person name="Wang C.C."/>
            <person name="Yang T.C."/>
            <person name="Huo Q.B."/>
            <person name="Li W."/>
            <person name="Chen H.Y."/>
            <person name="Chen S.E."/>
            <person name="Zhou L.G."/>
            <person name="Ni X.B."/>
            <person name="Tian J.H."/>
            <person name="Sheng Y."/>
            <person name="Liu T."/>
            <person name="Pan Y.S."/>
            <person name="Xia L.Y."/>
            <person name="Li J."/>
            <person name="Zhao F."/>
            <person name="Cao W.C."/>
        </authorList>
    </citation>
    <scope>NUCLEOTIDE SEQUENCE [LARGE SCALE GENOMIC DNA]</scope>
    <source>
        <strain evidence="1">Iper-2018</strain>
    </source>
</reference>
<organism evidence="1 2">
    <name type="scientific">Ixodes persulcatus</name>
    <name type="common">Taiga tick</name>
    <dbReference type="NCBI Taxonomy" id="34615"/>
    <lineage>
        <taxon>Eukaryota</taxon>
        <taxon>Metazoa</taxon>
        <taxon>Ecdysozoa</taxon>
        <taxon>Arthropoda</taxon>
        <taxon>Chelicerata</taxon>
        <taxon>Arachnida</taxon>
        <taxon>Acari</taxon>
        <taxon>Parasitiformes</taxon>
        <taxon>Ixodida</taxon>
        <taxon>Ixodoidea</taxon>
        <taxon>Ixodidae</taxon>
        <taxon>Ixodinae</taxon>
        <taxon>Ixodes</taxon>
    </lineage>
</organism>
<protein>
    <submittedName>
        <fullName evidence="1">Uncharacterized protein</fullName>
    </submittedName>
</protein>
<gene>
    <name evidence="1" type="ORF">HPB47_006128</name>
</gene>
<proteinExistence type="predicted"/>
<evidence type="ECO:0000313" key="1">
    <source>
        <dbReference type="EMBL" id="KAG0416798.1"/>
    </source>
</evidence>
<accession>A0AC60PB55</accession>